<evidence type="ECO:0000256" key="3">
    <source>
        <dbReference type="SAM" id="SignalP"/>
    </source>
</evidence>
<dbReference type="OrthoDB" id="6493579at2759"/>
<evidence type="ECO:0000313" key="5">
    <source>
        <dbReference type="Proteomes" id="UP000283509"/>
    </source>
</evidence>
<evidence type="ECO:0000256" key="2">
    <source>
        <dbReference type="PROSITE-ProRule" id="PRU00497"/>
    </source>
</evidence>
<dbReference type="PANTHER" id="PTHR10380:SF173">
    <property type="entry name" value="CUTICULAR PROTEIN 47EF, ISOFORM C-RELATED"/>
    <property type="match status" value="1"/>
</dbReference>
<protein>
    <submittedName>
        <fullName evidence="4">Strongly chitin-binding protein-1</fullName>
    </submittedName>
</protein>
<proteinExistence type="predicted"/>
<comment type="caution">
    <text evidence="4">The sequence shown here is derived from an EMBL/GenBank/DDBJ whole genome shotgun (WGS) entry which is preliminary data.</text>
</comment>
<feature type="signal peptide" evidence="3">
    <location>
        <begin position="1"/>
        <end position="16"/>
    </location>
</feature>
<keyword evidence="1 2" id="KW-0193">Cuticle</keyword>
<accession>A0A3R7M413</accession>
<dbReference type="InterPro" id="IPR050468">
    <property type="entry name" value="Cuticle_Struct_Prot"/>
</dbReference>
<keyword evidence="3" id="KW-0732">Signal</keyword>
<name>A0A3R7M413_PENVA</name>
<dbReference type="InterPro" id="IPR031311">
    <property type="entry name" value="CHIT_BIND_RR_consensus"/>
</dbReference>
<dbReference type="Proteomes" id="UP000283509">
    <property type="component" value="Unassembled WGS sequence"/>
</dbReference>
<dbReference type="AlphaFoldDB" id="A0A3R7M413"/>
<reference evidence="4 5" key="1">
    <citation type="submission" date="2018-04" db="EMBL/GenBank/DDBJ databases">
        <authorList>
            <person name="Zhang X."/>
            <person name="Yuan J."/>
            <person name="Li F."/>
            <person name="Xiang J."/>
        </authorList>
    </citation>
    <scope>NUCLEOTIDE SEQUENCE [LARGE SCALE GENOMIC DNA]</scope>
    <source>
        <tissue evidence="4">Muscle</tissue>
    </source>
</reference>
<dbReference type="Pfam" id="PF00379">
    <property type="entry name" value="Chitin_bind_4"/>
    <property type="match status" value="1"/>
</dbReference>
<dbReference type="EMBL" id="QCYY01002181">
    <property type="protein sequence ID" value="ROT72289.1"/>
    <property type="molecule type" value="Genomic_DNA"/>
</dbReference>
<dbReference type="PROSITE" id="PS51155">
    <property type="entry name" value="CHIT_BIND_RR_2"/>
    <property type="match status" value="1"/>
</dbReference>
<dbReference type="PANTHER" id="PTHR10380">
    <property type="entry name" value="CUTICLE PROTEIN"/>
    <property type="match status" value="1"/>
</dbReference>
<keyword evidence="5" id="KW-1185">Reference proteome</keyword>
<dbReference type="InterPro" id="IPR000618">
    <property type="entry name" value="Insect_cuticle"/>
</dbReference>
<reference evidence="4 5" key="2">
    <citation type="submission" date="2019-01" db="EMBL/GenBank/DDBJ databases">
        <title>The decoding of complex shrimp genome reveals the adaptation for benthos swimmer, frequently molting mechanism and breeding impact on genome.</title>
        <authorList>
            <person name="Sun Y."/>
            <person name="Gao Y."/>
            <person name="Yu Y."/>
        </authorList>
    </citation>
    <scope>NUCLEOTIDE SEQUENCE [LARGE SCALE GENOMIC DNA]</scope>
    <source>
        <tissue evidence="4">Muscle</tissue>
    </source>
</reference>
<dbReference type="GO" id="GO:0062129">
    <property type="term" value="C:chitin-based extracellular matrix"/>
    <property type="evidence" value="ECO:0007669"/>
    <property type="project" value="TreeGrafter"/>
</dbReference>
<evidence type="ECO:0000313" key="4">
    <source>
        <dbReference type="EMBL" id="ROT72289.1"/>
    </source>
</evidence>
<dbReference type="GO" id="GO:0008010">
    <property type="term" value="F:structural constituent of chitin-based larval cuticle"/>
    <property type="evidence" value="ECO:0007669"/>
    <property type="project" value="TreeGrafter"/>
</dbReference>
<gene>
    <name evidence="4" type="ORF">C7M84_009329</name>
</gene>
<feature type="chain" id="PRO_5018529623" evidence="3">
    <location>
        <begin position="17"/>
        <end position="134"/>
    </location>
</feature>
<evidence type="ECO:0000256" key="1">
    <source>
        <dbReference type="ARBA" id="ARBA00022460"/>
    </source>
</evidence>
<organism evidence="4 5">
    <name type="scientific">Penaeus vannamei</name>
    <name type="common">Whiteleg shrimp</name>
    <name type="synonym">Litopenaeus vannamei</name>
    <dbReference type="NCBI Taxonomy" id="6689"/>
    <lineage>
        <taxon>Eukaryota</taxon>
        <taxon>Metazoa</taxon>
        <taxon>Ecdysozoa</taxon>
        <taxon>Arthropoda</taxon>
        <taxon>Crustacea</taxon>
        <taxon>Multicrustacea</taxon>
        <taxon>Malacostraca</taxon>
        <taxon>Eumalacostraca</taxon>
        <taxon>Eucarida</taxon>
        <taxon>Decapoda</taxon>
        <taxon>Dendrobranchiata</taxon>
        <taxon>Penaeoidea</taxon>
        <taxon>Penaeidae</taxon>
        <taxon>Penaeus</taxon>
    </lineage>
</organism>
<sequence>MNVIILVACCVCLVAGRPQYANPTATPIPILLDQRIPIDQLGGYGFKIQTGNGIAWQETGAATSKSGQYTFTHPDGTPHALSYTAGVGGFLPVSDLLPTPHPLEPWHIEQIRFAESQRAATASVSAATAVQIKK</sequence>
<dbReference type="PROSITE" id="PS00233">
    <property type="entry name" value="CHIT_BIND_RR_1"/>
    <property type="match status" value="1"/>
</dbReference>